<dbReference type="AlphaFoldDB" id="A0A2G9TGS5"/>
<evidence type="ECO:0000313" key="12">
    <source>
        <dbReference type="Proteomes" id="UP000230423"/>
    </source>
</evidence>
<organism evidence="11 12">
    <name type="scientific">Teladorsagia circumcincta</name>
    <name type="common">Brown stomach worm</name>
    <name type="synonym">Ostertagia circumcincta</name>
    <dbReference type="NCBI Taxonomy" id="45464"/>
    <lineage>
        <taxon>Eukaryota</taxon>
        <taxon>Metazoa</taxon>
        <taxon>Ecdysozoa</taxon>
        <taxon>Nematoda</taxon>
        <taxon>Chromadorea</taxon>
        <taxon>Rhabditida</taxon>
        <taxon>Rhabditina</taxon>
        <taxon>Rhabditomorpha</taxon>
        <taxon>Strongyloidea</taxon>
        <taxon>Trichostrongylidae</taxon>
        <taxon>Teladorsagia</taxon>
    </lineage>
</organism>
<dbReference type="Gene3D" id="1.10.418.60">
    <property type="entry name" value="Ncd80 complex, Nuf2 subunit"/>
    <property type="match status" value="1"/>
</dbReference>
<keyword evidence="3" id="KW-0158">Chromosome</keyword>
<keyword evidence="6 9" id="KW-0175">Coiled coil</keyword>
<keyword evidence="8" id="KW-0137">Centromere</keyword>
<keyword evidence="5" id="KW-0498">Mitosis</keyword>
<comment type="subcellular location">
    <subcellularLocation>
        <location evidence="1">Chromosome</location>
        <location evidence="1">Centromere</location>
    </subcellularLocation>
</comment>
<dbReference type="Pfam" id="PF03800">
    <property type="entry name" value="Nuf2"/>
    <property type="match status" value="1"/>
</dbReference>
<evidence type="ECO:0000256" key="4">
    <source>
        <dbReference type="ARBA" id="ARBA00022618"/>
    </source>
</evidence>
<evidence type="ECO:0000256" key="5">
    <source>
        <dbReference type="ARBA" id="ARBA00022776"/>
    </source>
</evidence>
<sequence length="195" mass="22867">MDFGDVNSDFTMCDLINPHPKRTRKLFSLIADYTNFYRVAAQVFEKTSSEYDHARLAIEEGMEKRLVKLGEEEEKSHRRALEVFSTRLEDLRMRKEDLISIMDSLRKNAPTIRDESVQLRNEMVRLRNERTEETELARRYCLELRSRFFDLLEKYHKAEKIFDAQAKAFSETIQNISMGLDDIEIAAGDNSSLSD</sequence>
<dbReference type="GO" id="GO:0031262">
    <property type="term" value="C:Ndc80 complex"/>
    <property type="evidence" value="ECO:0007669"/>
    <property type="project" value="InterPro"/>
</dbReference>
<dbReference type="Proteomes" id="UP000230423">
    <property type="component" value="Unassembled WGS sequence"/>
</dbReference>
<keyword evidence="4" id="KW-0132">Cell division</keyword>
<evidence type="ECO:0000256" key="1">
    <source>
        <dbReference type="ARBA" id="ARBA00004584"/>
    </source>
</evidence>
<keyword evidence="7" id="KW-0131">Cell cycle</keyword>
<evidence type="ECO:0000256" key="2">
    <source>
        <dbReference type="ARBA" id="ARBA00005498"/>
    </source>
</evidence>
<evidence type="ECO:0000256" key="8">
    <source>
        <dbReference type="ARBA" id="ARBA00023328"/>
    </source>
</evidence>
<comment type="similarity">
    <text evidence="2">Belongs to the NUF2 family.</text>
</comment>
<accession>A0A2G9TGS5</accession>
<gene>
    <name evidence="11" type="ORF">TELCIR_21407</name>
</gene>
<dbReference type="InterPro" id="IPR038275">
    <property type="entry name" value="Nuf2_N_sf"/>
</dbReference>
<evidence type="ECO:0000256" key="9">
    <source>
        <dbReference type="SAM" id="Coils"/>
    </source>
</evidence>
<evidence type="ECO:0000313" key="11">
    <source>
        <dbReference type="EMBL" id="PIO57189.1"/>
    </source>
</evidence>
<evidence type="ECO:0000256" key="3">
    <source>
        <dbReference type="ARBA" id="ARBA00022454"/>
    </source>
</evidence>
<evidence type="ECO:0000256" key="6">
    <source>
        <dbReference type="ARBA" id="ARBA00023054"/>
    </source>
</evidence>
<feature type="coiled-coil region" evidence="9">
    <location>
        <begin position="88"/>
        <end position="136"/>
    </location>
</feature>
<feature type="domain" description="Kinetochore protein Nuf2 N-terminal" evidence="10">
    <location>
        <begin position="8"/>
        <end position="51"/>
    </location>
</feature>
<dbReference type="GO" id="GO:0051301">
    <property type="term" value="P:cell division"/>
    <property type="evidence" value="ECO:0007669"/>
    <property type="project" value="UniProtKB-KW"/>
</dbReference>
<protein>
    <recommendedName>
        <fullName evidence="10">Kinetochore protein Nuf2 N-terminal domain-containing protein</fullName>
    </recommendedName>
</protein>
<evidence type="ECO:0000256" key="7">
    <source>
        <dbReference type="ARBA" id="ARBA00023306"/>
    </source>
</evidence>
<proteinExistence type="inferred from homology"/>
<dbReference type="InterPro" id="IPR005549">
    <property type="entry name" value="Kinetochore_Nuf2_N"/>
</dbReference>
<evidence type="ECO:0000259" key="10">
    <source>
        <dbReference type="Pfam" id="PF03800"/>
    </source>
</evidence>
<keyword evidence="12" id="KW-1185">Reference proteome</keyword>
<name>A0A2G9TGS5_TELCI</name>
<dbReference type="EMBL" id="KZ367028">
    <property type="protein sequence ID" value="PIO57189.1"/>
    <property type="molecule type" value="Genomic_DNA"/>
</dbReference>
<reference evidence="11 12" key="1">
    <citation type="submission" date="2015-09" db="EMBL/GenBank/DDBJ databases">
        <title>Draft genome of the parasitic nematode Teladorsagia circumcincta isolate WARC Sus (inbred).</title>
        <authorList>
            <person name="Mitreva M."/>
        </authorList>
    </citation>
    <scope>NUCLEOTIDE SEQUENCE [LARGE SCALE GENOMIC DNA]</scope>
    <source>
        <strain evidence="11 12">S</strain>
    </source>
</reference>
<dbReference type="OrthoDB" id="5862693at2759"/>